<feature type="region of interest" description="Disordered" evidence="2">
    <location>
        <begin position="620"/>
        <end position="643"/>
    </location>
</feature>
<reference evidence="3 4" key="1">
    <citation type="journal article" date="2018" name="Evol. Lett.">
        <title>Horizontal gene cluster transfer increased hallucinogenic mushroom diversity.</title>
        <authorList>
            <person name="Reynolds H.T."/>
            <person name="Vijayakumar V."/>
            <person name="Gluck-Thaler E."/>
            <person name="Korotkin H.B."/>
            <person name="Matheny P.B."/>
            <person name="Slot J.C."/>
        </authorList>
    </citation>
    <scope>NUCLEOTIDE SEQUENCE [LARGE SCALE GENOMIC DNA]</scope>
    <source>
        <strain evidence="3 4">2629</strain>
    </source>
</reference>
<proteinExistence type="predicted"/>
<feature type="compositionally biased region" description="Polar residues" evidence="2">
    <location>
        <begin position="141"/>
        <end position="193"/>
    </location>
</feature>
<dbReference type="STRING" id="181874.A0A409YTB1"/>
<feature type="region of interest" description="Disordered" evidence="2">
    <location>
        <begin position="123"/>
        <end position="194"/>
    </location>
</feature>
<feature type="compositionally biased region" description="Low complexity" evidence="2">
    <location>
        <begin position="24"/>
        <end position="33"/>
    </location>
</feature>
<protein>
    <submittedName>
        <fullName evidence="3">Uncharacterized protein</fullName>
    </submittedName>
</protein>
<evidence type="ECO:0000256" key="1">
    <source>
        <dbReference type="SAM" id="Coils"/>
    </source>
</evidence>
<evidence type="ECO:0000256" key="2">
    <source>
        <dbReference type="SAM" id="MobiDB-lite"/>
    </source>
</evidence>
<feature type="compositionally biased region" description="Polar residues" evidence="2">
    <location>
        <begin position="34"/>
        <end position="48"/>
    </location>
</feature>
<feature type="region of interest" description="Disordered" evidence="2">
    <location>
        <begin position="479"/>
        <end position="562"/>
    </location>
</feature>
<dbReference type="EMBL" id="NHTK01000693">
    <property type="protein sequence ID" value="PPR06198.1"/>
    <property type="molecule type" value="Genomic_DNA"/>
</dbReference>
<dbReference type="InParanoid" id="A0A409YTB1"/>
<feature type="compositionally biased region" description="Polar residues" evidence="2">
    <location>
        <begin position="544"/>
        <end position="554"/>
    </location>
</feature>
<keyword evidence="4" id="KW-1185">Reference proteome</keyword>
<evidence type="ECO:0000313" key="4">
    <source>
        <dbReference type="Proteomes" id="UP000284842"/>
    </source>
</evidence>
<keyword evidence="1" id="KW-0175">Coiled coil</keyword>
<dbReference type="OrthoDB" id="2505754at2759"/>
<feature type="compositionally biased region" description="Low complexity" evidence="2">
    <location>
        <begin position="620"/>
        <end position="630"/>
    </location>
</feature>
<dbReference type="Proteomes" id="UP000284842">
    <property type="component" value="Unassembled WGS sequence"/>
</dbReference>
<name>A0A409YTB1_9AGAR</name>
<feature type="coiled-coil region" evidence="1">
    <location>
        <begin position="426"/>
        <end position="453"/>
    </location>
</feature>
<feature type="region of interest" description="Disordered" evidence="2">
    <location>
        <begin position="1"/>
        <end position="78"/>
    </location>
</feature>
<accession>A0A409YTB1</accession>
<comment type="caution">
    <text evidence="3">The sequence shown here is derived from an EMBL/GenBank/DDBJ whole genome shotgun (WGS) entry which is preliminary data.</text>
</comment>
<feature type="region of interest" description="Disordered" evidence="2">
    <location>
        <begin position="380"/>
        <end position="418"/>
    </location>
</feature>
<dbReference type="AlphaFoldDB" id="A0A409YTB1"/>
<sequence>MPSPSPALSQTSSTTSHSTKRAYSTSSSHSPSPQNNAIRNHLSSTNSSEYHHSPEQKFDNEEHGEDYEEDFGRVEFEAPLSADAELERLHHRNKLAQQAKARASESRFSIDFSLELERELAMESPPVTPAHDVLTHDTSSKKSVGSNMMSPLRHSLSTSKDSEDGNQSMSTSDSNPELDQHLSNAGSPPSITDLSPDPVILAHIITQLRQSLDEMTREKNELLHLLSTANAQEAAAKDALQLMTDKATEAQEELAEAKKKMKEDEDQIAMLRGKVEESRRGLMRLQTESRRQSMAPIDISRTNSLTLGAFASPPTTSKRASFTPLTGTFHARAPPSSGGHRRVSSVSSVTDTNAVEPSLPSPNATSTAFNIAAAEAALTGTAPPSSTKRFSGLFGRTSPQPPFGSSESDTPVPPSSSIVSINPVELESLKKEVSSLKDELDTVRHELAEATEAKEASETCVQALREFIAENNVGVAKSQSTASSMKLPPPPLMASGDEPSTSETKKTASGWGFRIWGSSTSNDAAPAAPQPASVQGSSPPPIAATSSYGNTPQSAGAPLSRKIGGFFSSRSASISSQHSMTGSIASVPAAPPLATRASSSASSTSAGGVPLRLDMKRESYTSSSFSDGSSVAEPVSPGSDVHGLGTGAYFNSKEARESKIVEEDGEVLHETFVVRDVTHLDRVRDVEVDSLKGIAPVGSVDAGLSTLR</sequence>
<feature type="compositionally biased region" description="Basic and acidic residues" evidence="2">
    <location>
        <begin position="49"/>
        <end position="61"/>
    </location>
</feature>
<feature type="coiled-coil region" evidence="1">
    <location>
        <begin position="205"/>
        <end position="274"/>
    </location>
</feature>
<feature type="compositionally biased region" description="Low complexity" evidence="2">
    <location>
        <begin position="524"/>
        <end position="537"/>
    </location>
</feature>
<evidence type="ECO:0000313" key="3">
    <source>
        <dbReference type="EMBL" id="PPR06198.1"/>
    </source>
</evidence>
<organism evidence="3 4">
    <name type="scientific">Panaeolus cyanescens</name>
    <dbReference type="NCBI Taxonomy" id="181874"/>
    <lineage>
        <taxon>Eukaryota</taxon>
        <taxon>Fungi</taxon>
        <taxon>Dikarya</taxon>
        <taxon>Basidiomycota</taxon>
        <taxon>Agaricomycotina</taxon>
        <taxon>Agaricomycetes</taxon>
        <taxon>Agaricomycetidae</taxon>
        <taxon>Agaricales</taxon>
        <taxon>Agaricineae</taxon>
        <taxon>Galeropsidaceae</taxon>
        <taxon>Panaeolus</taxon>
    </lineage>
</organism>
<gene>
    <name evidence="3" type="ORF">CVT24_000643</name>
</gene>